<reference evidence="3" key="1">
    <citation type="submission" date="2015-01" db="EMBL/GenBank/DDBJ databases">
        <authorList>
            <person name="Aksoy S."/>
            <person name="Warren W."/>
            <person name="Wilson R.K."/>
        </authorList>
    </citation>
    <scope>NUCLEOTIDE SEQUENCE [LARGE SCALE GENOMIC DNA]</scope>
    <source>
        <strain evidence="3">IAEA</strain>
    </source>
</reference>
<proteinExistence type="predicted"/>
<dbReference type="Proteomes" id="UP000092460">
    <property type="component" value="Unassembled WGS sequence"/>
</dbReference>
<protein>
    <submittedName>
        <fullName evidence="2">Uncharacterized protein</fullName>
    </submittedName>
</protein>
<name>A0A1B0BP50_9MUSC</name>
<keyword evidence="3" id="KW-1185">Reference proteome</keyword>
<dbReference type="AlphaFoldDB" id="A0A1B0BP50"/>
<organism evidence="2 3">
    <name type="scientific">Glossina palpalis gambiensis</name>
    <dbReference type="NCBI Taxonomy" id="67801"/>
    <lineage>
        <taxon>Eukaryota</taxon>
        <taxon>Metazoa</taxon>
        <taxon>Ecdysozoa</taxon>
        <taxon>Arthropoda</taxon>
        <taxon>Hexapoda</taxon>
        <taxon>Insecta</taxon>
        <taxon>Pterygota</taxon>
        <taxon>Neoptera</taxon>
        <taxon>Endopterygota</taxon>
        <taxon>Diptera</taxon>
        <taxon>Brachycera</taxon>
        <taxon>Muscomorpha</taxon>
        <taxon>Hippoboscoidea</taxon>
        <taxon>Glossinidae</taxon>
        <taxon>Glossina</taxon>
    </lineage>
</organism>
<evidence type="ECO:0000313" key="2">
    <source>
        <dbReference type="EnsemblMetazoa" id="GPPI036129-PA"/>
    </source>
</evidence>
<sequence>MEGVKKPTFLTDAKCMEQFHGVGNLSSMEQMILENKENLDPQAIKSSMADGCMKKQKHNNSIEVRLPLSPIEVDAANKHSIHSGNRKPTLNNYESEDHTKLSANLHPPLLFCHQHSERLSKCRWNAS</sequence>
<dbReference type="STRING" id="67801.A0A1B0BP50"/>
<reference evidence="2" key="2">
    <citation type="submission" date="2020-05" db="UniProtKB">
        <authorList>
            <consortium name="EnsemblMetazoa"/>
        </authorList>
    </citation>
    <scope>IDENTIFICATION</scope>
    <source>
        <strain evidence="2">IAEA</strain>
    </source>
</reference>
<accession>A0A1B0BP50</accession>
<dbReference type="EMBL" id="JXJN01017808">
    <property type="status" value="NOT_ANNOTATED_CDS"/>
    <property type="molecule type" value="Genomic_DNA"/>
</dbReference>
<evidence type="ECO:0000256" key="1">
    <source>
        <dbReference type="SAM" id="MobiDB-lite"/>
    </source>
</evidence>
<evidence type="ECO:0000313" key="3">
    <source>
        <dbReference type="Proteomes" id="UP000092460"/>
    </source>
</evidence>
<feature type="region of interest" description="Disordered" evidence="1">
    <location>
        <begin position="77"/>
        <end position="98"/>
    </location>
</feature>
<dbReference type="EnsemblMetazoa" id="GPPI036129-RA">
    <property type="protein sequence ID" value="GPPI036129-PA"/>
    <property type="gene ID" value="GPPI036129"/>
</dbReference>
<dbReference type="VEuPathDB" id="VectorBase:GPPI036129"/>